<evidence type="ECO:0000313" key="1">
    <source>
        <dbReference type="EMBL" id="CDW42374.1"/>
    </source>
</evidence>
<dbReference type="EMBL" id="HACA01025013">
    <property type="protein sequence ID" value="CDW42374.1"/>
    <property type="molecule type" value="Transcribed_RNA"/>
</dbReference>
<proteinExistence type="predicted"/>
<organism evidence="1">
    <name type="scientific">Lepeophtheirus salmonis</name>
    <name type="common">Salmon louse</name>
    <name type="synonym">Caligus salmonis</name>
    <dbReference type="NCBI Taxonomy" id="72036"/>
    <lineage>
        <taxon>Eukaryota</taxon>
        <taxon>Metazoa</taxon>
        <taxon>Ecdysozoa</taxon>
        <taxon>Arthropoda</taxon>
        <taxon>Crustacea</taxon>
        <taxon>Multicrustacea</taxon>
        <taxon>Hexanauplia</taxon>
        <taxon>Copepoda</taxon>
        <taxon>Siphonostomatoida</taxon>
        <taxon>Caligidae</taxon>
        <taxon>Lepeophtheirus</taxon>
    </lineage>
</organism>
<dbReference type="AlphaFoldDB" id="A0A0K2UVX3"/>
<protein>
    <submittedName>
        <fullName evidence="1">Uncharacterized protein</fullName>
    </submittedName>
</protein>
<accession>A0A0K2UVX3</accession>
<sequence length="100" mass="11499">MWLIFSPSDNRLVSSYFVSMNALISPKRKETAVVFLPNYLVVVSQKLLFCGKVVKHHPNENSQLSCITAVHILLALSRKPSAPIHVRVQLFHRKQHRHFP</sequence>
<reference evidence="1" key="1">
    <citation type="submission" date="2014-05" db="EMBL/GenBank/DDBJ databases">
        <authorList>
            <person name="Chronopoulou M."/>
        </authorList>
    </citation>
    <scope>NUCLEOTIDE SEQUENCE</scope>
    <source>
        <tissue evidence="1">Whole organism</tissue>
    </source>
</reference>
<name>A0A0K2UVX3_LEPSM</name>